<accession>A0ABY4SI87</accession>
<dbReference type="InterPro" id="IPR036291">
    <property type="entry name" value="NAD(P)-bd_dom_sf"/>
</dbReference>
<dbReference type="InterPro" id="IPR020904">
    <property type="entry name" value="Sc_DH/Rdtase_CS"/>
</dbReference>
<dbReference type="Proteomes" id="UP001055429">
    <property type="component" value="Chromosome"/>
</dbReference>
<dbReference type="PANTHER" id="PTHR24321:SF15">
    <property type="entry name" value="OXIDOREDUCTASE UCPA"/>
    <property type="match status" value="1"/>
</dbReference>
<comment type="similarity">
    <text evidence="1">Belongs to the short-chain dehydrogenases/reductases (SDR) family.</text>
</comment>
<dbReference type="Pfam" id="PF13561">
    <property type="entry name" value="adh_short_C2"/>
    <property type="match status" value="1"/>
</dbReference>
<dbReference type="PROSITE" id="PS00061">
    <property type="entry name" value="ADH_SHORT"/>
    <property type="match status" value="1"/>
</dbReference>
<dbReference type="PRINTS" id="PR00081">
    <property type="entry name" value="GDHRDH"/>
</dbReference>
<keyword evidence="5" id="KW-1185">Reference proteome</keyword>
<keyword evidence="2" id="KW-0560">Oxidoreductase</keyword>
<dbReference type="EMBL" id="CP097649">
    <property type="protein sequence ID" value="URI14711.1"/>
    <property type="molecule type" value="Genomic_DNA"/>
</dbReference>
<dbReference type="NCBIfam" id="NF005559">
    <property type="entry name" value="PRK07231.1"/>
    <property type="match status" value="1"/>
</dbReference>
<evidence type="ECO:0000256" key="1">
    <source>
        <dbReference type="ARBA" id="ARBA00006484"/>
    </source>
</evidence>
<dbReference type="SMART" id="SM00822">
    <property type="entry name" value="PKS_KR"/>
    <property type="match status" value="1"/>
</dbReference>
<protein>
    <submittedName>
        <fullName evidence="4">SDR family oxidoreductase</fullName>
    </submittedName>
</protein>
<dbReference type="InterPro" id="IPR002347">
    <property type="entry name" value="SDR_fam"/>
</dbReference>
<dbReference type="PRINTS" id="PR00080">
    <property type="entry name" value="SDRFAMILY"/>
</dbReference>
<evidence type="ECO:0000313" key="4">
    <source>
        <dbReference type="EMBL" id="URI14711.1"/>
    </source>
</evidence>
<evidence type="ECO:0000259" key="3">
    <source>
        <dbReference type="SMART" id="SM00822"/>
    </source>
</evidence>
<dbReference type="InterPro" id="IPR057326">
    <property type="entry name" value="KR_dom"/>
</dbReference>
<gene>
    <name evidence="4" type="ORF">M8231_12955</name>
</gene>
<dbReference type="Gene3D" id="3.40.50.720">
    <property type="entry name" value="NAD(P)-binding Rossmann-like Domain"/>
    <property type="match status" value="1"/>
</dbReference>
<dbReference type="SUPFAM" id="SSF51735">
    <property type="entry name" value="NAD(P)-binding Rossmann-fold domains"/>
    <property type="match status" value="1"/>
</dbReference>
<sequence length="250" mass="25986">MARLERKIAVVSGAASGIGFATAQAFANEGARVYLLDRARDRLEAAVQALPGEGRQAVVMDVTDEAAWAALAARITHDHGRLDVLVNNAGFGDFAPIVETTLESWRSILAVNLDSVFLATKHMMPLLAISGSGSIINMSSIRALRGGVNMASYSAAKAGVRSLTQVTAVECAAQRNGVRANSVHPGHIATPLTAGFHEDPEMSAAIVRNIPAGRVGAPADIANAIVFLASDESAFMTGAQIVVDGGQTVK</sequence>
<dbReference type="RefSeq" id="WP_250201647.1">
    <property type="nucleotide sequence ID" value="NZ_CP097649.1"/>
</dbReference>
<evidence type="ECO:0000256" key="2">
    <source>
        <dbReference type="ARBA" id="ARBA00023002"/>
    </source>
</evidence>
<proteinExistence type="inferred from homology"/>
<name>A0ABY4SI87_9CAUL</name>
<organism evidence="4 5">
    <name type="scientific">Brevundimonas albigilva</name>
    <dbReference type="NCBI Taxonomy" id="1312364"/>
    <lineage>
        <taxon>Bacteria</taxon>
        <taxon>Pseudomonadati</taxon>
        <taxon>Pseudomonadota</taxon>
        <taxon>Alphaproteobacteria</taxon>
        <taxon>Caulobacterales</taxon>
        <taxon>Caulobacteraceae</taxon>
        <taxon>Brevundimonas</taxon>
    </lineage>
</organism>
<feature type="domain" description="Ketoreductase" evidence="3">
    <location>
        <begin position="7"/>
        <end position="188"/>
    </location>
</feature>
<dbReference type="PANTHER" id="PTHR24321">
    <property type="entry name" value="DEHYDROGENASES, SHORT CHAIN"/>
    <property type="match status" value="1"/>
</dbReference>
<evidence type="ECO:0000313" key="5">
    <source>
        <dbReference type="Proteomes" id="UP001055429"/>
    </source>
</evidence>
<reference evidence="4" key="1">
    <citation type="submission" date="2022-05" db="EMBL/GenBank/DDBJ databases">
        <title>Brevundimonas albigilva TT17 genome sequence.</title>
        <authorList>
            <person name="Lee K."/>
            <person name="Son H."/>
        </authorList>
    </citation>
    <scope>NUCLEOTIDE SEQUENCE</scope>
    <source>
        <strain evidence="4">TT17</strain>
    </source>
</reference>